<feature type="transmembrane region" description="Helical" evidence="5">
    <location>
        <begin position="187"/>
        <end position="209"/>
    </location>
</feature>
<name>A0A7S0ZKQ4_9RHOD</name>
<comment type="subcellular location">
    <subcellularLocation>
        <location evidence="1">Membrane</location>
        <topology evidence="1">Multi-pass membrane protein</topology>
    </subcellularLocation>
</comment>
<reference evidence="7" key="1">
    <citation type="submission" date="2021-01" db="EMBL/GenBank/DDBJ databases">
        <authorList>
            <person name="Corre E."/>
            <person name="Pelletier E."/>
            <person name="Niang G."/>
            <person name="Scheremetjew M."/>
            <person name="Finn R."/>
            <person name="Kale V."/>
            <person name="Holt S."/>
            <person name="Cochrane G."/>
            <person name="Meng A."/>
            <person name="Brown T."/>
            <person name="Cohen L."/>
        </authorList>
    </citation>
    <scope>NUCLEOTIDE SEQUENCE</scope>
    <source>
        <strain evidence="7">CCMP3278</strain>
    </source>
</reference>
<feature type="transmembrane region" description="Helical" evidence="5">
    <location>
        <begin position="229"/>
        <end position="251"/>
    </location>
</feature>
<keyword evidence="2 5" id="KW-0812">Transmembrane</keyword>
<feature type="domain" description="Sugar phosphate transporter" evidence="6">
    <location>
        <begin position="16"/>
        <end position="301"/>
    </location>
</feature>
<evidence type="ECO:0000256" key="1">
    <source>
        <dbReference type="ARBA" id="ARBA00004141"/>
    </source>
</evidence>
<feature type="transmembrane region" description="Helical" evidence="5">
    <location>
        <begin position="156"/>
        <end position="175"/>
    </location>
</feature>
<feature type="transmembrane region" description="Helical" evidence="5">
    <location>
        <begin position="16"/>
        <end position="37"/>
    </location>
</feature>
<dbReference type="Pfam" id="PF03151">
    <property type="entry name" value="TPT"/>
    <property type="match status" value="1"/>
</dbReference>
<feature type="transmembrane region" description="Helical" evidence="5">
    <location>
        <begin position="80"/>
        <end position="98"/>
    </location>
</feature>
<dbReference type="AlphaFoldDB" id="A0A7S0ZKQ4"/>
<evidence type="ECO:0000256" key="2">
    <source>
        <dbReference type="ARBA" id="ARBA00022692"/>
    </source>
</evidence>
<feature type="transmembrane region" description="Helical" evidence="5">
    <location>
        <begin position="258"/>
        <end position="279"/>
    </location>
</feature>
<feature type="transmembrane region" description="Helical" evidence="5">
    <location>
        <begin position="43"/>
        <end position="68"/>
    </location>
</feature>
<proteinExistence type="predicted"/>
<dbReference type="GO" id="GO:0016020">
    <property type="term" value="C:membrane"/>
    <property type="evidence" value="ECO:0007669"/>
    <property type="project" value="UniProtKB-SubCell"/>
</dbReference>
<evidence type="ECO:0000313" key="7">
    <source>
        <dbReference type="EMBL" id="CAD8824932.1"/>
    </source>
</evidence>
<organism evidence="7">
    <name type="scientific">Timspurckia oligopyrenoides</name>
    <dbReference type="NCBI Taxonomy" id="708627"/>
    <lineage>
        <taxon>Eukaryota</taxon>
        <taxon>Rhodophyta</taxon>
        <taxon>Bangiophyceae</taxon>
        <taxon>Porphyridiales</taxon>
        <taxon>Porphyridiaceae</taxon>
        <taxon>Timspurckia</taxon>
    </lineage>
</organism>
<accession>A0A7S0ZKQ4</accession>
<dbReference type="PANTHER" id="PTHR11132">
    <property type="entry name" value="SOLUTE CARRIER FAMILY 35"/>
    <property type="match status" value="1"/>
</dbReference>
<keyword evidence="3 5" id="KW-1133">Transmembrane helix</keyword>
<gene>
    <name evidence="7" type="ORF">TOLI1172_LOCUS9331</name>
</gene>
<evidence type="ECO:0000256" key="3">
    <source>
        <dbReference type="ARBA" id="ARBA00022989"/>
    </source>
</evidence>
<dbReference type="InterPro" id="IPR050186">
    <property type="entry name" value="TPT_transporter"/>
</dbReference>
<dbReference type="InterPro" id="IPR004853">
    <property type="entry name" value="Sugar_P_trans_dom"/>
</dbReference>
<dbReference type="EMBL" id="HBFP01012925">
    <property type="protein sequence ID" value="CAD8824932.1"/>
    <property type="molecule type" value="Transcribed_RNA"/>
</dbReference>
<keyword evidence="4 5" id="KW-0472">Membrane</keyword>
<protein>
    <recommendedName>
        <fullName evidence="6">Sugar phosphate transporter domain-containing protein</fullName>
    </recommendedName>
</protein>
<evidence type="ECO:0000256" key="5">
    <source>
        <dbReference type="SAM" id="Phobius"/>
    </source>
</evidence>
<evidence type="ECO:0000259" key="6">
    <source>
        <dbReference type="Pfam" id="PF03151"/>
    </source>
</evidence>
<sequence>MASRLKANLSAADPKVAAFMLLNFASSTGIVVSNKIVMDRLGFSFATTLTFVHFVMTFVMLLLASALRIFEIKKLPLNKVAKLAAGNMGFVVLTNLSLQYNSIGFYQIMKVMTTPTVVMIEAILYQKYLEFNLKLSLVPVCLGVVLTSATDYRLNLIGTLYAIAGVLVTSFYQIWSGTLQKSLECDALQLQLYTSPMSAVFIMPFMPLFDNYSMNSSLNSIWNYNYTQSNVLAILGTGVIAFLVNISIFLIIGKSSALTYNILGHAKTCFILITDFVFFGRPADVKGTSGILAAMGGVFWYTHLKLEKARLEKEASMRQEKNLSPSGNSGELSDVVVNVAADERKAEEDRKG</sequence>
<evidence type="ECO:0000256" key="4">
    <source>
        <dbReference type="ARBA" id="ARBA00023136"/>
    </source>
</evidence>